<organism evidence="6 9">
    <name type="scientific">Teichococcus wenyumeiae</name>
    <dbReference type="NCBI Taxonomy" id="2478470"/>
    <lineage>
        <taxon>Bacteria</taxon>
        <taxon>Pseudomonadati</taxon>
        <taxon>Pseudomonadota</taxon>
        <taxon>Alphaproteobacteria</taxon>
        <taxon>Acetobacterales</taxon>
        <taxon>Roseomonadaceae</taxon>
        <taxon>Roseomonas</taxon>
    </lineage>
</organism>
<sequence>MSAILDILPEQQSPKRRAVMAAAAELFMAEGYAAVSMDAVARTAGVSKATLYAHFSGKEALFESIIADGCAQMRQRADTLLASHGLPLRQALTELALHWLRFLLRPQVRALHRVVIAEAVRFPALARAFYNAGPQAMQFWLTGWMAGEQAHGRLPGSTDPGRAAELFLTLLRGDLFIRATLALVEEAEAEAVLPRIAAEAVDAFLRLHGPVPASGEEHFP</sequence>
<dbReference type="PROSITE" id="PS01081">
    <property type="entry name" value="HTH_TETR_1"/>
    <property type="match status" value="1"/>
</dbReference>
<dbReference type="SUPFAM" id="SSF46689">
    <property type="entry name" value="Homeodomain-like"/>
    <property type="match status" value="1"/>
</dbReference>
<protein>
    <submittedName>
        <fullName evidence="7">TetR family transcriptional regulator</fullName>
    </submittedName>
    <submittedName>
        <fullName evidence="6">TetR/AcrR family transcriptional regulator</fullName>
    </submittedName>
</protein>
<keyword evidence="1" id="KW-0805">Transcription regulation</keyword>
<dbReference type="InterPro" id="IPR050109">
    <property type="entry name" value="HTH-type_TetR-like_transc_reg"/>
</dbReference>
<feature type="DNA-binding region" description="H-T-H motif" evidence="4">
    <location>
        <begin position="36"/>
        <end position="55"/>
    </location>
</feature>
<evidence type="ECO:0000256" key="1">
    <source>
        <dbReference type="ARBA" id="ARBA00023015"/>
    </source>
</evidence>
<dbReference type="FunCoup" id="A0A3A9JZJ5">
    <property type="interactions" value="160"/>
</dbReference>
<keyword evidence="8" id="KW-1185">Reference proteome</keyword>
<dbReference type="InterPro" id="IPR023772">
    <property type="entry name" value="DNA-bd_HTH_TetR-type_CS"/>
</dbReference>
<dbReference type="EMBL" id="RFLX01000008">
    <property type="protein sequence ID" value="RMI24614.1"/>
    <property type="molecule type" value="Genomic_DNA"/>
</dbReference>
<evidence type="ECO:0000256" key="4">
    <source>
        <dbReference type="PROSITE-ProRule" id="PRU00335"/>
    </source>
</evidence>
<evidence type="ECO:0000259" key="5">
    <source>
        <dbReference type="PROSITE" id="PS50977"/>
    </source>
</evidence>
<dbReference type="OrthoDB" id="9816431at2"/>
<evidence type="ECO:0000313" key="8">
    <source>
        <dbReference type="Proteomes" id="UP000274097"/>
    </source>
</evidence>
<dbReference type="GO" id="GO:0000976">
    <property type="term" value="F:transcription cis-regulatory region binding"/>
    <property type="evidence" value="ECO:0007669"/>
    <property type="project" value="TreeGrafter"/>
</dbReference>
<evidence type="ECO:0000256" key="2">
    <source>
        <dbReference type="ARBA" id="ARBA00023125"/>
    </source>
</evidence>
<dbReference type="PANTHER" id="PTHR30055">
    <property type="entry name" value="HTH-TYPE TRANSCRIPTIONAL REGULATOR RUTR"/>
    <property type="match status" value="1"/>
</dbReference>
<keyword evidence="3" id="KW-0804">Transcription</keyword>
<evidence type="ECO:0000313" key="7">
    <source>
        <dbReference type="EMBL" id="RMI24614.1"/>
    </source>
</evidence>
<dbReference type="Pfam" id="PF14246">
    <property type="entry name" value="TetR_C_7"/>
    <property type="match status" value="1"/>
</dbReference>
<dbReference type="Proteomes" id="UP000274097">
    <property type="component" value="Unassembled WGS sequence"/>
</dbReference>
<dbReference type="InterPro" id="IPR039536">
    <property type="entry name" value="TetR_C_Proteobacteria"/>
</dbReference>
<accession>A0A3A9JZJ5</accession>
<dbReference type="Gene3D" id="1.10.10.60">
    <property type="entry name" value="Homeodomain-like"/>
    <property type="match status" value="1"/>
</dbReference>
<evidence type="ECO:0000256" key="3">
    <source>
        <dbReference type="ARBA" id="ARBA00023163"/>
    </source>
</evidence>
<gene>
    <name evidence="6" type="ORF">D6Z83_09115</name>
    <name evidence="7" type="ORF">EBE87_13115</name>
</gene>
<dbReference type="PRINTS" id="PR00455">
    <property type="entry name" value="HTHTETR"/>
</dbReference>
<keyword evidence="2 4" id="KW-0238">DNA-binding</keyword>
<feature type="domain" description="HTH tetR-type" evidence="5">
    <location>
        <begin position="13"/>
        <end position="73"/>
    </location>
</feature>
<dbReference type="GO" id="GO:0003700">
    <property type="term" value="F:DNA-binding transcription factor activity"/>
    <property type="evidence" value="ECO:0007669"/>
    <property type="project" value="TreeGrafter"/>
</dbReference>
<dbReference type="AlphaFoldDB" id="A0A3A9JZJ5"/>
<dbReference type="Proteomes" id="UP000278036">
    <property type="component" value="Unassembled WGS sequence"/>
</dbReference>
<dbReference type="EMBL" id="RAQU01000041">
    <property type="protein sequence ID" value="RKK04519.1"/>
    <property type="molecule type" value="Genomic_DNA"/>
</dbReference>
<name>A0A3A9JZJ5_9PROT</name>
<dbReference type="InterPro" id="IPR009057">
    <property type="entry name" value="Homeodomain-like_sf"/>
</dbReference>
<dbReference type="Gene3D" id="1.10.357.10">
    <property type="entry name" value="Tetracycline Repressor, domain 2"/>
    <property type="match status" value="1"/>
</dbReference>
<dbReference type="InterPro" id="IPR001647">
    <property type="entry name" value="HTH_TetR"/>
</dbReference>
<dbReference type="InParanoid" id="A0A3A9JZJ5"/>
<dbReference type="PROSITE" id="PS50977">
    <property type="entry name" value="HTH_TETR_2"/>
    <property type="match status" value="1"/>
</dbReference>
<evidence type="ECO:0000313" key="9">
    <source>
        <dbReference type="Proteomes" id="UP000278036"/>
    </source>
</evidence>
<dbReference type="SUPFAM" id="SSF48498">
    <property type="entry name" value="Tetracyclin repressor-like, C-terminal domain"/>
    <property type="match status" value="1"/>
</dbReference>
<dbReference type="InterPro" id="IPR036271">
    <property type="entry name" value="Tet_transcr_reg_TetR-rel_C_sf"/>
</dbReference>
<dbReference type="PANTHER" id="PTHR30055:SF146">
    <property type="entry name" value="HTH-TYPE TRANSCRIPTIONAL DUAL REGULATOR CECR"/>
    <property type="match status" value="1"/>
</dbReference>
<dbReference type="RefSeq" id="WP_120638009.1">
    <property type="nucleotide sequence ID" value="NZ_RAQU01000041.1"/>
</dbReference>
<dbReference type="FunFam" id="1.10.10.60:FF:000141">
    <property type="entry name" value="TetR family transcriptional regulator"/>
    <property type="match status" value="1"/>
</dbReference>
<proteinExistence type="predicted"/>
<reference evidence="6 9" key="1">
    <citation type="submission" date="2018-09" db="EMBL/GenBank/DDBJ databases">
        <title>Roseomonas sp. nov., isolated from feces of Tibetan antelopes in the Qinghai-Tibet plateau, China.</title>
        <authorList>
            <person name="Tian Z."/>
        </authorList>
    </citation>
    <scope>NUCLEOTIDE SEQUENCE [LARGE SCALE GENOMIC DNA]</scope>
    <source>
        <strain evidence="7 8">Z23</strain>
        <strain evidence="6 9">Z24</strain>
    </source>
</reference>
<comment type="caution">
    <text evidence="6">The sequence shown here is derived from an EMBL/GenBank/DDBJ whole genome shotgun (WGS) entry which is preliminary data.</text>
</comment>
<evidence type="ECO:0000313" key="6">
    <source>
        <dbReference type="EMBL" id="RKK04519.1"/>
    </source>
</evidence>
<dbReference type="Pfam" id="PF00440">
    <property type="entry name" value="TetR_N"/>
    <property type="match status" value="1"/>
</dbReference>